<organism evidence="1">
    <name type="scientific">freshwater metagenome</name>
    <dbReference type="NCBI Taxonomy" id="449393"/>
    <lineage>
        <taxon>unclassified sequences</taxon>
        <taxon>metagenomes</taxon>
        <taxon>ecological metagenomes</taxon>
    </lineage>
</organism>
<protein>
    <submittedName>
        <fullName evidence="1">Unannotated protein</fullName>
    </submittedName>
</protein>
<gene>
    <name evidence="1" type="ORF">UFOPK3423_00872</name>
</gene>
<reference evidence="1" key="1">
    <citation type="submission" date="2020-05" db="EMBL/GenBank/DDBJ databases">
        <authorList>
            <person name="Chiriac C."/>
            <person name="Salcher M."/>
            <person name="Ghai R."/>
            <person name="Kavagutti S V."/>
        </authorList>
    </citation>
    <scope>NUCLEOTIDE SEQUENCE</scope>
</reference>
<dbReference type="SUPFAM" id="SSF53756">
    <property type="entry name" value="UDP-Glycosyltransferase/glycogen phosphorylase"/>
    <property type="match status" value="1"/>
</dbReference>
<evidence type="ECO:0000313" key="1">
    <source>
        <dbReference type="EMBL" id="CAB4873461.1"/>
    </source>
</evidence>
<dbReference type="AlphaFoldDB" id="A0A6J7DS08"/>
<name>A0A6J7DS08_9ZZZZ</name>
<dbReference type="EMBL" id="CAFBLQ010000083">
    <property type="protein sequence ID" value="CAB4873461.1"/>
    <property type="molecule type" value="Genomic_DNA"/>
</dbReference>
<proteinExistence type="predicted"/>
<accession>A0A6J7DS08</accession>
<sequence length="387" mass="41818">MDRHGGTETYVTTAAAALEGLGHAVTIFASEQGPAAELARSTGLTVVSDPEQLPEACGGVISSSADVALELAARYPLAPRLMVLHATTFVLFAPSALPGVVHGLVVLNDRVGRWARSTQAAEGVPVIRLRQPIETRERFRPRGTVGPRLRRIAAVGNYLDGDRLELLRAAADRVGAEVSLVGAMGTSTDTPEVEICKADAVVGLGRSAIEGMACGRPVYVTDREGCDGWVTRERYARIEAEGFAGLAFAERPSVESLARDFAAFDPQLGIDARELVQANHRADVHAAQLVAELERVAETGAAASPVDRAVLLEQARLHRGEWVARERLLALAHRLDGELQYSRRLQDEVADIDQRLRATTRILDTRPHRALEAALRPLGRWRHRGSA</sequence>